<evidence type="ECO:0000313" key="3">
    <source>
        <dbReference type="Proteomes" id="UP000293045"/>
    </source>
</evidence>
<comment type="caution">
    <text evidence="2">The sequence shown here is derived from an EMBL/GenBank/DDBJ whole genome shotgun (WGS) entry which is preliminary data.</text>
</comment>
<evidence type="ECO:0000256" key="1">
    <source>
        <dbReference type="SAM" id="Phobius"/>
    </source>
</evidence>
<organism evidence="2 3">
    <name type="scientific">Hamiltosporidium magnivora</name>
    <dbReference type="NCBI Taxonomy" id="148818"/>
    <lineage>
        <taxon>Eukaryota</taxon>
        <taxon>Fungi</taxon>
        <taxon>Fungi incertae sedis</taxon>
        <taxon>Microsporidia</taxon>
        <taxon>Dubosqiidae</taxon>
        <taxon>Hamiltosporidium</taxon>
    </lineage>
</organism>
<keyword evidence="1" id="KW-0812">Transmembrane</keyword>
<dbReference type="VEuPathDB" id="MicrosporidiaDB:CWI39_0102p0010"/>
<feature type="transmembrane region" description="Helical" evidence="1">
    <location>
        <begin position="7"/>
        <end position="23"/>
    </location>
</feature>
<name>A0A4Q9LLD7_9MICR</name>
<reference evidence="2 3" key="1">
    <citation type="submission" date="2017-12" db="EMBL/GenBank/DDBJ databases">
        <authorList>
            <person name="Pombert J.-F."/>
            <person name="Haag K.L."/>
            <person name="Ebert D."/>
        </authorList>
    </citation>
    <scope>NUCLEOTIDE SEQUENCE [LARGE SCALE GENOMIC DNA]</scope>
    <source>
        <strain evidence="2">IL-BN-2</strain>
    </source>
</reference>
<keyword evidence="1" id="KW-1133">Transmembrane helix</keyword>
<accession>A0A4Q9LLD7</accession>
<dbReference type="Proteomes" id="UP000293045">
    <property type="component" value="Unassembled WGS sequence"/>
</dbReference>
<keyword evidence="1" id="KW-0472">Membrane</keyword>
<protein>
    <submittedName>
        <fullName evidence="2">Uncharacterized protein</fullName>
    </submittedName>
</protein>
<dbReference type="AlphaFoldDB" id="A0A4Q9LLD7"/>
<dbReference type="VEuPathDB" id="MicrosporidiaDB:CWI36_1942p0010"/>
<proteinExistence type="predicted"/>
<gene>
    <name evidence="2" type="ORF">CWI39_0102p0010</name>
</gene>
<dbReference type="VEuPathDB" id="MicrosporidiaDB:CWI36_0972p0010"/>
<dbReference type="EMBL" id="PIXR01000102">
    <property type="protein sequence ID" value="TBU09128.1"/>
    <property type="molecule type" value="Genomic_DNA"/>
</dbReference>
<evidence type="ECO:0000313" key="2">
    <source>
        <dbReference type="EMBL" id="TBU09128.1"/>
    </source>
</evidence>
<sequence length="477" mass="54552">MKMTKRIYFVYSSLFMFYGLIAFCSSERPVVYKKRSDKYDSKNIPHRKVKGKEYITTGLVNRDYIDQKNETSALTPKISNTTLEENNEASSYASKNHIHTATTSKTFPIFKTRIFYNTKYSDRCSPRMIPHSTTTFLNTNKQDGFDITTSRSTDKTMNLYVPENNESLTLTPNETKYEEKTTKTRIPNIQVTNRYEFSQVNPALTEVHQQNIITKYTSDRTSISSYDSWQNNSDPPINSTAVSHQNLPPYYNRPYIPITPKYPPPLQNMITPSNMNLFSSMPPGCPPPLQNMIAPSNMKVFHSIPIKYPPPAQYMITPSNMNVFSSMPPRCPPPPQYMITPSNMNLFSSMPPGCPPPPQNMIAPSNMKVFHSIPIKYPPPAQNMVTSSNMNLFSSMPPECQLTQQNMIPSLAVSSNPSIPLRYPNYYQSQNVQFILNPPLSQMPPIYSDPQQNIIPPLYINEFNPMPPRYHNPQVNR</sequence>